<dbReference type="GeneID" id="54456860"/>
<evidence type="ECO:0000313" key="4">
    <source>
        <dbReference type="EMBL" id="KAF2805464.1"/>
    </source>
</evidence>
<dbReference type="Gene3D" id="3.30.465.10">
    <property type="match status" value="2"/>
</dbReference>
<dbReference type="PANTHER" id="PTHR13878">
    <property type="entry name" value="GULONOLACTONE OXIDASE"/>
    <property type="match status" value="1"/>
</dbReference>
<dbReference type="InterPro" id="IPR050432">
    <property type="entry name" value="FAD-linked_Oxidoreductases_BP"/>
</dbReference>
<dbReference type="EMBL" id="MU003709">
    <property type="protein sequence ID" value="KAF2805464.1"/>
    <property type="molecule type" value="Genomic_DNA"/>
</dbReference>
<dbReference type="GO" id="GO:0016491">
    <property type="term" value="F:oxidoreductase activity"/>
    <property type="evidence" value="ECO:0007669"/>
    <property type="project" value="UniProtKB-KW"/>
</dbReference>
<evidence type="ECO:0000313" key="6">
    <source>
        <dbReference type="RefSeq" id="XP_033572428.1"/>
    </source>
</evidence>
<feature type="domain" description="FAD-binding PCMH-type" evidence="3">
    <location>
        <begin position="97"/>
        <end position="280"/>
    </location>
</feature>
<organism evidence="4">
    <name type="scientific">Mytilinidion resinicola</name>
    <dbReference type="NCBI Taxonomy" id="574789"/>
    <lineage>
        <taxon>Eukaryota</taxon>
        <taxon>Fungi</taxon>
        <taxon>Dikarya</taxon>
        <taxon>Ascomycota</taxon>
        <taxon>Pezizomycotina</taxon>
        <taxon>Dothideomycetes</taxon>
        <taxon>Pleosporomycetidae</taxon>
        <taxon>Mytilinidiales</taxon>
        <taxon>Mytilinidiaceae</taxon>
        <taxon>Mytilinidion</taxon>
    </lineage>
</organism>
<dbReference type="InterPro" id="IPR036318">
    <property type="entry name" value="FAD-bd_PCMH-like_sf"/>
</dbReference>
<dbReference type="Pfam" id="PF01565">
    <property type="entry name" value="FAD_binding_4"/>
    <property type="match status" value="1"/>
</dbReference>
<dbReference type="InterPro" id="IPR006094">
    <property type="entry name" value="Oxid_FAD_bind_N"/>
</dbReference>
<sequence>MKPSTSPQCRCIPQDPCWPSTADWDRLNDTLSGRLIATVPLAHVCHDPQYNQTACDALKKGWPYIQTHASSPSSFVSPLAQNQSCDPFTSALSKCQLGNEPIYAVNVSSPDHIAETLKFAHLNNIRVIVKNTGHDLLGKSSGSGSLSIWVHSLKEISITKTYSGANAFLNYSGPAARLGAGVMVYEALEASSKEGLRVLGGTCPTVASAGGYTTGGGHSILSSKYGLSADNVLEWEVVTANGEHIIATPSSNADLYWALSGGGAGVFAVVVSMTVKAFPEGVMSAASLSFNISSSPSEDIFWSAVEDFHQLLPQVLEDDVSAGYVIVGGSFSLRPLTAPDKTKEYVTNLVSPYISKLEQLEIPYTLDVTSFPSYYDMYVTFFGPLPYGADSYPQSEVQTSRLIPQSTLTNQTSELIEAHRQIAALENGSLWIVGNAFQIPHVPSAAPSNSVLPAWRDTVVHQMIVGLWNWTSTWDENLGKERAMQDAVLPLLSAFSSATYLNEGDPNQKDWKEAFYGANFERLEKIKSVWDPADVLYAQTGIGSEKFRSDDAGRLCYK</sequence>
<evidence type="ECO:0000256" key="2">
    <source>
        <dbReference type="ARBA" id="ARBA00023002"/>
    </source>
</evidence>
<dbReference type="OrthoDB" id="9983560at2759"/>
<name>A0A6A6YBS2_9PEZI</name>
<dbReference type="InterPro" id="IPR012951">
    <property type="entry name" value="BBE"/>
</dbReference>
<dbReference type="RefSeq" id="XP_033572428.1">
    <property type="nucleotide sequence ID" value="XM_033715967.1"/>
</dbReference>
<dbReference type="GO" id="GO:0071949">
    <property type="term" value="F:FAD binding"/>
    <property type="evidence" value="ECO:0007669"/>
    <property type="project" value="InterPro"/>
</dbReference>
<dbReference type="AlphaFoldDB" id="A0A6A6YBS2"/>
<dbReference type="Proteomes" id="UP000504636">
    <property type="component" value="Unplaced"/>
</dbReference>
<keyword evidence="2" id="KW-0560">Oxidoreductase</keyword>
<dbReference type="PROSITE" id="PS51387">
    <property type="entry name" value="FAD_PCMH"/>
    <property type="match status" value="1"/>
</dbReference>
<reference evidence="4 6" key="1">
    <citation type="journal article" date="2020" name="Stud. Mycol.">
        <title>101 Dothideomycetes genomes: a test case for predicting lifestyles and emergence of pathogens.</title>
        <authorList>
            <person name="Haridas S."/>
            <person name="Albert R."/>
            <person name="Binder M."/>
            <person name="Bloem J."/>
            <person name="Labutti K."/>
            <person name="Salamov A."/>
            <person name="Andreopoulos B."/>
            <person name="Baker S."/>
            <person name="Barry K."/>
            <person name="Bills G."/>
            <person name="Bluhm B."/>
            <person name="Cannon C."/>
            <person name="Castanera R."/>
            <person name="Culley D."/>
            <person name="Daum C."/>
            <person name="Ezra D."/>
            <person name="Gonzalez J."/>
            <person name="Henrissat B."/>
            <person name="Kuo A."/>
            <person name="Liang C."/>
            <person name="Lipzen A."/>
            <person name="Lutzoni F."/>
            <person name="Magnuson J."/>
            <person name="Mondo S."/>
            <person name="Nolan M."/>
            <person name="Ohm R."/>
            <person name="Pangilinan J."/>
            <person name="Park H.-J."/>
            <person name="Ramirez L."/>
            <person name="Alfaro M."/>
            <person name="Sun H."/>
            <person name="Tritt A."/>
            <person name="Yoshinaga Y."/>
            <person name="Zwiers L.-H."/>
            <person name="Turgeon B."/>
            <person name="Goodwin S."/>
            <person name="Spatafora J."/>
            <person name="Crous P."/>
            <person name="Grigoriev I."/>
        </authorList>
    </citation>
    <scope>NUCLEOTIDE SEQUENCE</scope>
    <source>
        <strain evidence="4 6">CBS 304.34</strain>
    </source>
</reference>
<dbReference type="PANTHER" id="PTHR13878:SF91">
    <property type="entry name" value="FAD BINDING DOMAIN PROTEIN (AFU_ORTHOLOGUE AFUA_6G12070)-RELATED"/>
    <property type="match status" value="1"/>
</dbReference>
<gene>
    <name evidence="4 6" type="ORF">BDZ99DRAFT_395842</name>
</gene>
<protein>
    <submittedName>
        <fullName evidence="4 6">Isoamyl alcohol oxidase</fullName>
    </submittedName>
</protein>
<dbReference type="InterPro" id="IPR016169">
    <property type="entry name" value="FAD-bd_PCMH_sub2"/>
</dbReference>
<reference evidence="6" key="2">
    <citation type="submission" date="2020-04" db="EMBL/GenBank/DDBJ databases">
        <authorList>
            <consortium name="NCBI Genome Project"/>
        </authorList>
    </citation>
    <scope>NUCLEOTIDE SEQUENCE</scope>
    <source>
        <strain evidence="6">CBS 304.34</strain>
    </source>
</reference>
<dbReference type="InterPro" id="IPR016166">
    <property type="entry name" value="FAD-bd_PCMH"/>
</dbReference>
<comment type="similarity">
    <text evidence="1">Belongs to the oxygen-dependent FAD-linked oxidoreductase family.</text>
</comment>
<accession>A0A6A6YBS2</accession>
<dbReference type="SUPFAM" id="SSF56176">
    <property type="entry name" value="FAD-binding/transporter-associated domain-like"/>
    <property type="match status" value="1"/>
</dbReference>
<evidence type="ECO:0000313" key="5">
    <source>
        <dbReference type="Proteomes" id="UP000504636"/>
    </source>
</evidence>
<proteinExistence type="inferred from homology"/>
<evidence type="ECO:0000256" key="1">
    <source>
        <dbReference type="ARBA" id="ARBA00005466"/>
    </source>
</evidence>
<evidence type="ECO:0000259" key="3">
    <source>
        <dbReference type="PROSITE" id="PS51387"/>
    </source>
</evidence>
<reference evidence="6" key="3">
    <citation type="submission" date="2025-04" db="UniProtKB">
        <authorList>
            <consortium name="RefSeq"/>
        </authorList>
    </citation>
    <scope>IDENTIFICATION</scope>
    <source>
        <strain evidence="6">CBS 304.34</strain>
    </source>
</reference>
<dbReference type="Pfam" id="PF08031">
    <property type="entry name" value="BBE"/>
    <property type="match status" value="1"/>
</dbReference>
<keyword evidence="5" id="KW-1185">Reference proteome</keyword>